<feature type="binding site" evidence="9">
    <location>
        <position position="13"/>
    </location>
    <ligand>
        <name>ATP</name>
        <dbReference type="ChEBI" id="CHEBI:30616"/>
    </ligand>
</feature>
<dbReference type="GO" id="GO:0006072">
    <property type="term" value="P:glycerol-3-phosphate metabolic process"/>
    <property type="evidence" value="ECO:0007669"/>
    <property type="project" value="InterPro"/>
</dbReference>
<feature type="binding site" evidence="9">
    <location>
        <position position="134"/>
    </location>
    <ligand>
        <name>glycerol</name>
        <dbReference type="ChEBI" id="CHEBI:17754"/>
    </ligand>
</feature>
<feature type="domain" description="Carbohydrate kinase FGGY N-terminal" evidence="11">
    <location>
        <begin position="4"/>
        <end position="250"/>
    </location>
</feature>
<feature type="binding site" evidence="9">
    <location>
        <position position="265"/>
    </location>
    <ligand>
        <name>ADP</name>
        <dbReference type="ChEBI" id="CHEBI:456216"/>
    </ligand>
</feature>
<sequence>MTSYILAIDQGTTSSRAILFDEQFDIVSSSQQEFAQHFPSSGMVEHDAEEIWHSVVATCRKAIADAGINASQIAGIGITNQRETTVIWDKSTGKPIHHAIVWQDRRTSNYCNELKASGHEETVRDKTGLLLDPYFSATKINWLLDHVDRARKKAEDGKLLFGTIDTYLLWRLTDGASHKTDATNASRTMLFNTAKNEWDDALLKIFNVPRQILPAVEDCAAEFGNTVTDLFGASIPVLGIAGDQHAAVLGQACFSPGMIKSTYGTGCFVMLNTGEQRAESKNRLLSTIAYRINGKTTYALEGSIFIAGAAVQWLRDGLKIIDDASQTGGLAAEADRSQDVIMVPAFAGLGAPYWEPDVRGAIFGLTRNTGPRELSRAALEAVCYQTRDLVDAMKKDWQGQKEESVLRVDGGMVASDWTMQYLADTLATPIDRPSILETTALGAAWLAGMKSGVWPDMEGFSKSWKLQNRFEPRLDEAKRAHRYNSWLAAVESTISQSKASSKEI</sequence>
<dbReference type="GO" id="GO:0004370">
    <property type="term" value="F:glycerol kinase activity"/>
    <property type="evidence" value="ECO:0007669"/>
    <property type="project" value="UniProtKB-UniRule"/>
</dbReference>
<name>A0A4R1F6A3_9GAMM</name>
<dbReference type="Pfam" id="PF00370">
    <property type="entry name" value="FGGY_N"/>
    <property type="match status" value="1"/>
</dbReference>
<dbReference type="Pfam" id="PF02782">
    <property type="entry name" value="FGGY_C"/>
    <property type="match status" value="1"/>
</dbReference>
<dbReference type="InterPro" id="IPR043129">
    <property type="entry name" value="ATPase_NBD"/>
</dbReference>
<feature type="binding site" evidence="9">
    <location>
        <position position="14"/>
    </location>
    <ligand>
        <name>ATP</name>
        <dbReference type="ChEBI" id="CHEBI:30616"/>
    </ligand>
</feature>
<dbReference type="CDD" id="cd07786">
    <property type="entry name" value="FGGY_EcGK_like"/>
    <property type="match status" value="1"/>
</dbReference>
<keyword evidence="6 9" id="KW-0319">Glycerol metabolism</keyword>
<evidence type="ECO:0000256" key="6">
    <source>
        <dbReference type="ARBA" id="ARBA00022798"/>
    </source>
</evidence>
<dbReference type="OrthoDB" id="9805576at2"/>
<feature type="binding site" evidence="9">
    <location>
        <position position="82"/>
    </location>
    <ligand>
        <name>sn-glycerol 3-phosphate</name>
        <dbReference type="ChEBI" id="CHEBI:57597"/>
    </ligand>
</feature>
<keyword evidence="7 9" id="KW-0067">ATP-binding</keyword>
<dbReference type="Proteomes" id="UP000294887">
    <property type="component" value="Unassembled WGS sequence"/>
</dbReference>
<accession>A0A4R1F6A3</accession>
<dbReference type="PANTHER" id="PTHR10196">
    <property type="entry name" value="SUGAR KINASE"/>
    <property type="match status" value="1"/>
</dbReference>
<dbReference type="PIRSF" id="PIRSF000538">
    <property type="entry name" value="GlpK"/>
    <property type="match status" value="1"/>
</dbReference>
<evidence type="ECO:0000259" key="12">
    <source>
        <dbReference type="Pfam" id="PF02782"/>
    </source>
</evidence>
<comment type="function">
    <text evidence="9">Key enzyme in the regulation of glycerol uptake and metabolism. Catalyzes the phosphorylation of glycerol to yield sn-glycerol 3-phosphate.</text>
</comment>
<dbReference type="PROSITE" id="PS00933">
    <property type="entry name" value="FGGY_KINASES_1"/>
    <property type="match status" value="1"/>
</dbReference>
<gene>
    <name evidence="9" type="primary">glpK</name>
    <name evidence="13" type="ORF">EV695_0931</name>
</gene>
<dbReference type="NCBIfam" id="NF000756">
    <property type="entry name" value="PRK00047.1"/>
    <property type="match status" value="1"/>
</dbReference>
<feature type="binding site" evidence="9">
    <location>
        <position position="82"/>
    </location>
    <ligand>
        <name>glycerol</name>
        <dbReference type="ChEBI" id="CHEBI:17754"/>
    </ligand>
</feature>
<evidence type="ECO:0000313" key="14">
    <source>
        <dbReference type="Proteomes" id="UP000294887"/>
    </source>
</evidence>
<evidence type="ECO:0000256" key="9">
    <source>
        <dbReference type="HAMAP-Rule" id="MF_00186"/>
    </source>
</evidence>
<dbReference type="SUPFAM" id="SSF53067">
    <property type="entry name" value="Actin-like ATPase domain"/>
    <property type="match status" value="2"/>
</dbReference>
<feature type="binding site" evidence="9">
    <location>
        <position position="83"/>
    </location>
    <ligand>
        <name>sn-glycerol 3-phosphate</name>
        <dbReference type="ChEBI" id="CHEBI:57597"/>
    </ligand>
</feature>
<feature type="binding site" evidence="9">
    <location>
        <position position="411"/>
    </location>
    <ligand>
        <name>ADP</name>
        <dbReference type="ChEBI" id="CHEBI:456216"/>
    </ligand>
</feature>
<comment type="activity regulation">
    <text evidence="9">Inhibited by fructose 1,6-bisphosphate (FBP).</text>
</comment>
<feature type="binding site" evidence="9">
    <location>
        <position position="243"/>
    </location>
    <ligand>
        <name>glycerol</name>
        <dbReference type="ChEBI" id="CHEBI:17754"/>
    </ligand>
</feature>
<feature type="binding site" evidence="9">
    <location>
        <position position="308"/>
    </location>
    <ligand>
        <name>ADP</name>
        <dbReference type="ChEBI" id="CHEBI:456216"/>
    </ligand>
</feature>
<evidence type="ECO:0000256" key="3">
    <source>
        <dbReference type="ARBA" id="ARBA00022679"/>
    </source>
</evidence>
<feature type="binding site" evidence="9">
    <location>
        <position position="244"/>
    </location>
    <ligand>
        <name>glycerol</name>
        <dbReference type="ChEBI" id="CHEBI:17754"/>
    </ligand>
</feature>
<dbReference type="PROSITE" id="PS00445">
    <property type="entry name" value="FGGY_KINASES_2"/>
    <property type="match status" value="1"/>
</dbReference>
<comment type="caution">
    <text evidence="9">Lacks conserved residue(s) required for the propagation of feature annotation.</text>
</comment>
<dbReference type="GO" id="GO:0005524">
    <property type="term" value="F:ATP binding"/>
    <property type="evidence" value="ECO:0007669"/>
    <property type="project" value="UniProtKB-UniRule"/>
</dbReference>
<dbReference type="InterPro" id="IPR018485">
    <property type="entry name" value="FGGY_C"/>
</dbReference>
<dbReference type="InterPro" id="IPR005999">
    <property type="entry name" value="Glycerol_kin"/>
</dbReference>
<dbReference type="RefSeq" id="WP_131904726.1">
    <property type="nucleotide sequence ID" value="NZ_BAAAFU010000008.1"/>
</dbReference>
<dbReference type="Gene3D" id="3.30.420.40">
    <property type="match status" value="2"/>
</dbReference>
<feature type="binding site" evidence="9">
    <location>
        <position position="134"/>
    </location>
    <ligand>
        <name>sn-glycerol 3-phosphate</name>
        <dbReference type="ChEBI" id="CHEBI:57597"/>
    </ligand>
</feature>
<evidence type="ECO:0000313" key="13">
    <source>
        <dbReference type="EMBL" id="TCJ89070.1"/>
    </source>
</evidence>
<keyword evidence="14" id="KW-1185">Reference proteome</keyword>
<dbReference type="FunFam" id="3.30.420.40:FF:000008">
    <property type="entry name" value="Glycerol kinase"/>
    <property type="match status" value="1"/>
</dbReference>
<evidence type="ECO:0000256" key="8">
    <source>
        <dbReference type="ARBA" id="ARBA00052101"/>
    </source>
</evidence>
<feature type="binding site" evidence="9">
    <location>
        <position position="12"/>
    </location>
    <ligand>
        <name>ADP</name>
        <dbReference type="ChEBI" id="CHEBI:456216"/>
    </ligand>
</feature>
<keyword evidence="3 9" id="KW-0808">Transferase</keyword>
<evidence type="ECO:0000256" key="4">
    <source>
        <dbReference type="ARBA" id="ARBA00022741"/>
    </source>
</evidence>
<dbReference type="PANTHER" id="PTHR10196:SF78">
    <property type="entry name" value="GLYCEROL KINASE"/>
    <property type="match status" value="1"/>
</dbReference>
<feature type="binding site" evidence="9">
    <location>
        <position position="12"/>
    </location>
    <ligand>
        <name>sn-glycerol 3-phosphate</name>
        <dbReference type="ChEBI" id="CHEBI:57597"/>
    </ligand>
</feature>
<feature type="binding site" evidence="9">
    <location>
        <position position="308"/>
    </location>
    <ligand>
        <name>ATP</name>
        <dbReference type="ChEBI" id="CHEBI:30616"/>
    </ligand>
</feature>
<feature type="binding site" evidence="9">
    <location>
        <position position="312"/>
    </location>
    <ligand>
        <name>ATP</name>
        <dbReference type="ChEBI" id="CHEBI:30616"/>
    </ligand>
</feature>
<evidence type="ECO:0000256" key="10">
    <source>
        <dbReference type="RuleBase" id="RU003733"/>
    </source>
</evidence>
<dbReference type="EC" id="2.7.1.30" evidence="9"/>
<feature type="binding site" evidence="9">
    <location>
        <position position="411"/>
    </location>
    <ligand>
        <name>ATP</name>
        <dbReference type="ChEBI" id="CHEBI:30616"/>
    </ligand>
</feature>
<dbReference type="NCBIfam" id="TIGR01311">
    <property type="entry name" value="glycerol_kin"/>
    <property type="match status" value="1"/>
</dbReference>
<feature type="binding site" evidence="9">
    <location>
        <position position="83"/>
    </location>
    <ligand>
        <name>glycerol</name>
        <dbReference type="ChEBI" id="CHEBI:17754"/>
    </ligand>
</feature>
<reference evidence="13 14" key="1">
    <citation type="submission" date="2019-03" db="EMBL/GenBank/DDBJ databases">
        <title>Genomic Encyclopedia of Type Strains, Phase IV (KMG-IV): sequencing the most valuable type-strain genomes for metagenomic binning, comparative biology and taxonomic classification.</title>
        <authorList>
            <person name="Goeker M."/>
        </authorList>
    </citation>
    <scope>NUCLEOTIDE SEQUENCE [LARGE SCALE GENOMIC DNA]</scope>
    <source>
        <strain evidence="13 14">DSM 24830</strain>
    </source>
</reference>
<keyword evidence="5 9" id="KW-0418">Kinase</keyword>
<dbReference type="InterPro" id="IPR018483">
    <property type="entry name" value="Carb_kinase_FGGY_CS"/>
</dbReference>
<comment type="pathway">
    <text evidence="1 9">Polyol metabolism; glycerol degradation via glycerol kinase pathway; sn-glycerol 3-phosphate from glycerol: step 1/1.</text>
</comment>
<evidence type="ECO:0000256" key="5">
    <source>
        <dbReference type="ARBA" id="ARBA00022777"/>
    </source>
</evidence>
<dbReference type="GO" id="GO:0005829">
    <property type="term" value="C:cytosol"/>
    <property type="evidence" value="ECO:0007669"/>
    <property type="project" value="TreeGrafter"/>
</dbReference>
<comment type="similarity">
    <text evidence="2 9 10">Belongs to the FGGY kinase family.</text>
</comment>
<dbReference type="InterPro" id="IPR018484">
    <property type="entry name" value="FGGY_N"/>
</dbReference>
<feature type="domain" description="Carbohydrate kinase FGGY C-terminal" evidence="12">
    <location>
        <begin position="261"/>
        <end position="449"/>
    </location>
</feature>
<dbReference type="HAMAP" id="MF_00186">
    <property type="entry name" value="Glycerol_kin"/>
    <property type="match status" value="1"/>
</dbReference>
<evidence type="ECO:0000259" key="11">
    <source>
        <dbReference type="Pfam" id="PF00370"/>
    </source>
</evidence>
<feature type="binding site" evidence="9">
    <location>
        <position position="265"/>
    </location>
    <ligand>
        <name>ATP</name>
        <dbReference type="ChEBI" id="CHEBI:30616"/>
    </ligand>
</feature>
<evidence type="ECO:0000256" key="1">
    <source>
        <dbReference type="ARBA" id="ARBA00005190"/>
    </source>
</evidence>
<dbReference type="GO" id="GO:0019563">
    <property type="term" value="P:glycerol catabolic process"/>
    <property type="evidence" value="ECO:0007669"/>
    <property type="project" value="UniProtKB-UniRule"/>
</dbReference>
<feature type="binding site" evidence="9">
    <location>
        <position position="12"/>
    </location>
    <ligand>
        <name>ATP</name>
        <dbReference type="ChEBI" id="CHEBI:30616"/>
    </ligand>
</feature>
<feature type="binding site" evidence="9">
    <location>
        <position position="16"/>
    </location>
    <ligand>
        <name>ADP</name>
        <dbReference type="ChEBI" id="CHEBI:456216"/>
    </ligand>
</feature>
<comment type="catalytic activity">
    <reaction evidence="8 9">
        <text>glycerol + ATP = sn-glycerol 3-phosphate + ADP + H(+)</text>
        <dbReference type="Rhea" id="RHEA:21644"/>
        <dbReference type="ChEBI" id="CHEBI:15378"/>
        <dbReference type="ChEBI" id="CHEBI:17754"/>
        <dbReference type="ChEBI" id="CHEBI:30616"/>
        <dbReference type="ChEBI" id="CHEBI:57597"/>
        <dbReference type="ChEBI" id="CHEBI:456216"/>
        <dbReference type="EC" id="2.7.1.30"/>
    </reaction>
</comment>
<feature type="binding site" evidence="9">
    <location>
        <position position="243"/>
    </location>
    <ligand>
        <name>sn-glycerol 3-phosphate</name>
        <dbReference type="ChEBI" id="CHEBI:57597"/>
    </ligand>
</feature>
<dbReference type="UniPathway" id="UPA00618">
    <property type="reaction ID" value="UER00672"/>
</dbReference>
<organism evidence="13 14">
    <name type="scientific">Cocleimonas flava</name>
    <dbReference type="NCBI Taxonomy" id="634765"/>
    <lineage>
        <taxon>Bacteria</taxon>
        <taxon>Pseudomonadati</taxon>
        <taxon>Pseudomonadota</taxon>
        <taxon>Gammaproteobacteria</taxon>
        <taxon>Thiotrichales</taxon>
        <taxon>Thiotrichaceae</taxon>
        <taxon>Cocleimonas</taxon>
    </lineage>
</organism>
<proteinExistence type="inferred from homology"/>
<dbReference type="InterPro" id="IPR000577">
    <property type="entry name" value="Carb_kinase_FGGY"/>
</dbReference>
<dbReference type="AlphaFoldDB" id="A0A4R1F6A3"/>
<comment type="caution">
    <text evidence="13">The sequence shown here is derived from an EMBL/GenBank/DDBJ whole genome shotgun (WGS) entry which is preliminary data.</text>
</comment>
<dbReference type="FunFam" id="3.30.420.40:FF:000007">
    <property type="entry name" value="Glycerol kinase"/>
    <property type="match status" value="1"/>
</dbReference>
<evidence type="ECO:0000256" key="7">
    <source>
        <dbReference type="ARBA" id="ARBA00022840"/>
    </source>
</evidence>
<protein>
    <recommendedName>
        <fullName evidence="9">Glycerol kinase</fullName>
        <ecNumber evidence="9">2.7.1.30</ecNumber>
    </recommendedName>
    <alternativeName>
        <fullName evidence="9">ATP:glycerol 3-phosphotransferase</fullName>
    </alternativeName>
    <alternativeName>
        <fullName evidence="9">Glycerokinase</fullName>
        <shortName evidence="9">GK</shortName>
    </alternativeName>
</protein>
<keyword evidence="4 9" id="KW-0547">Nucleotide-binding</keyword>
<evidence type="ECO:0000256" key="2">
    <source>
        <dbReference type="ARBA" id="ARBA00009156"/>
    </source>
</evidence>
<dbReference type="EMBL" id="SMFQ01000002">
    <property type="protein sequence ID" value="TCJ89070.1"/>
    <property type="molecule type" value="Genomic_DNA"/>
</dbReference>